<evidence type="ECO:0000259" key="2">
    <source>
        <dbReference type="Pfam" id="PF00582"/>
    </source>
</evidence>
<gene>
    <name evidence="3" type="ORF">SAMN05421545_2147</name>
</gene>
<dbReference type="InterPro" id="IPR014729">
    <property type="entry name" value="Rossmann-like_a/b/a_fold"/>
</dbReference>
<dbReference type="InterPro" id="IPR006015">
    <property type="entry name" value="Universal_stress_UspA"/>
</dbReference>
<comment type="similarity">
    <text evidence="1">Belongs to the universal stress protein A family.</text>
</comment>
<dbReference type="PRINTS" id="PR01438">
    <property type="entry name" value="UNVRSLSTRESS"/>
</dbReference>
<dbReference type="Gene3D" id="3.40.50.620">
    <property type="entry name" value="HUPs"/>
    <property type="match status" value="2"/>
</dbReference>
<dbReference type="CDD" id="cd00293">
    <property type="entry name" value="USP-like"/>
    <property type="match status" value="2"/>
</dbReference>
<dbReference type="OrthoDB" id="1522603at2"/>
<dbReference type="PANTHER" id="PTHR46268">
    <property type="entry name" value="STRESS RESPONSE PROTEIN NHAX"/>
    <property type="match status" value="1"/>
</dbReference>
<dbReference type="STRING" id="1077936.SAMN05421545_2147"/>
<evidence type="ECO:0000256" key="1">
    <source>
        <dbReference type="ARBA" id="ARBA00008791"/>
    </source>
</evidence>
<proteinExistence type="inferred from homology"/>
<feature type="domain" description="UspA" evidence="2">
    <location>
        <begin position="153"/>
        <end position="276"/>
    </location>
</feature>
<keyword evidence="4" id="KW-1185">Reference proteome</keyword>
<dbReference type="PANTHER" id="PTHR46268:SF6">
    <property type="entry name" value="UNIVERSAL STRESS PROTEIN UP12"/>
    <property type="match status" value="1"/>
</dbReference>
<evidence type="ECO:0000313" key="4">
    <source>
        <dbReference type="Proteomes" id="UP000185924"/>
    </source>
</evidence>
<dbReference type="EMBL" id="FTNM01000002">
    <property type="protein sequence ID" value="SIR01824.1"/>
    <property type="molecule type" value="Genomic_DNA"/>
</dbReference>
<dbReference type="AlphaFoldDB" id="A0A1N6XHK1"/>
<dbReference type="Pfam" id="PF00582">
    <property type="entry name" value="Usp"/>
    <property type="match status" value="2"/>
</dbReference>
<feature type="domain" description="UspA" evidence="2">
    <location>
        <begin position="6"/>
        <end position="141"/>
    </location>
</feature>
<evidence type="ECO:0000313" key="3">
    <source>
        <dbReference type="EMBL" id="SIR01824.1"/>
    </source>
</evidence>
<protein>
    <submittedName>
        <fullName evidence="3">Nucleotide-binding universal stress protein, UspA family</fullName>
    </submittedName>
</protein>
<dbReference type="RefSeq" id="WP_007652840.1">
    <property type="nucleotide sequence ID" value="NZ_FTNM01000002.1"/>
</dbReference>
<dbReference type="Proteomes" id="UP000185924">
    <property type="component" value="Unassembled WGS sequence"/>
</dbReference>
<organism evidence="3 4">
    <name type="scientific">Pontibacter lucknowensis</name>
    <dbReference type="NCBI Taxonomy" id="1077936"/>
    <lineage>
        <taxon>Bacteria</taxon>
        <taxon>Pseudomonadati</taxon>
        <taxon>Bacteroidota</taxon>
        <taxon>Cytophagia</taxon>
        <taxon>Cytophagales</taxon>
        <taxon>Hymenobacteraceae</taxon>
        <taxon>Pontibacter</taxon>
    </lineage>
</organism>
<accession>A0A1N6XHK1</accession>
<sequence>MEKRLNIMVPMDFTPVSFKALEMLAFLMEKTPVNTHLVHVIQVNAAEWAGTTDSSETIDRGQIKEFEQQAIAGFEEIRKQVNFDFTSAVVYGGLTTSLTRYAEQNGIDLIIMGTEGAEGWFERISGSEAQHVVRFTRVPIITIQKDASITPIKNLLWVADFSAEKQPEQTVNTIKTLQQLFGAQLHLLQIIEKEDDPKLDSIIQQMQRFATNLKLQNYELHFKSDSKVPAGVRNFNQESEMDLVVIGTHARKGFSQIFYGSIAETLVNHCIRPLLTYHLK</sequence>
<dbReference type="InterPro" id="IPR006016">
    <property type="entry name" value="UspA"/>
</dbReference>
<reference evidence="4" key="1">
    <citation type="submission" date="2017-01" db="EMBL/GenBank/DDBJ databases">
        <authorList>
            <person name="Varghese N."/>
            <person name="Submissions S."/>
        </authorList>
    </citation>
    <scope>NUCLEOTIDE SEQUENCE [LARGE SCALE GENOMIC DNA]</scope>
    <source>
        <strain evidence="4">DM9</strain>
    </source>
</reference>
<name>A0A1N6XHK1_9BACT</name>
<dbReference type="SUPFAM" id="SSF52402">
    <property type="entry name" value="Adenine nucleotide alpha hydrolases-like"/>
    <property type="match status" value="2"/>
</dbReference>